<dbReference type="OrthoDB" id="5989930at2759"/>
<dbReference type="EMBL" id="LSMT01000350">
    <property type="protein sequence ID" value="PFX19641.1"/>
    <property type="molecule type" value="Genomic_DNA"/>
</dbReference>
<keyword evidence="1" id="KW-0472">Membrane</keyword>
<proteinExistence type="predicted"/>
<keyword evidence="1" id="KW-1133">Transmembrane helix</keyword>
<sequence>MIQVSPSQTISFDYRGLGIASGNYGIDCGDQDQTLLDSVVVELYSWALIIVLWFKYYDYRQSNYEEGNPYFWTKDAKIKFEDQENTMIAIHALIVIFAIAEIILAVAMARSSDAGRQSPQENQSYYEYHQMGNEQVPIQMQPFPQQAMVAIPITGANYMSGGIQHPQRM</sequence>
<protein>
    <submittedName>
        <fullName evidence="2">Uncharacterized protein</fullName>
    </submittedName>
</protein>
<dbReference type="AlphaFoldDB" id="A0A2B4RPV1"/>
<keyword evidence="3" id="KW-1185">Reference proteome</keyword>
<accession>A0A2B4RPV1</accession>
<reference evidence="3" key="1">
    <citation type="journal article" date="2017" name="bioRxiv">
        <title>Comparative analysis of the genomes of Stylophora pistillata and Acropora digitifera provides evidence for extensive differences between species of corals.</title>
        <authorList>
            <person name="Voolstra C.R."/>
            <person name="Li Y."/>
            <person name="Liew Y.J."/>
            <person name="Baumgarten S."/>
            <person name="Zoccola D."/>
            <person name="Flot J.-F."/>
            <person name="Tambutte S."/>
            <person name="Allemand D."/>
            <person name="Aranda M."/>
        </authorList>
    </citation>
    <scope>NUCLEOTIDE SEQUENCE [LARGE SCALE GENOMIC DNA]</scope>
</reference>
<organism evidence="2 3">
    <name type="scientific">Stylophora pistillata</name>
    <name type="common">Smooth cauliflower coral</name>
    <dbReference type="NCBI Taxonomy" id="50429"/>
    <lineage>
        <taxon>Eukaryota</taxon>
        <taxon>Metazoa</taxon>
        <taxon>Cnidaria</taxon>
        <taxon>Anthozoa</taxon>
        <taxon>Hexacorallia</taxon>
        <taxon>Scleractinia</taxon>
        <taxon>Astrocoeniina</taxon>
        <taxon>Pocilloporidae</taxon>
        <taxon>Stylophora</taxon>
    </lineage>
</organism>
<name>A0A2B4RPV1_STYPI</name>
<feature type="transmembrane region" description="Helical" evidence="1">
    <location>
        <begin position="35"/>
        <end position="54"/>
    </location>
</feature>
<evidence type="ECO:0000313" key="2">
    <source>
        <dbReference type="EMBL" id="PFX19641.1"/>
    </source>
</evidence>
<keyword evidence="1" id="KW-0812">Transmembrane</keyword>
<evidence type="ECO:0000313" key="3">
    <source>
        <dbReference type="Proteomes" id="UP000225706"/>
    </source>
</evidence>
<evidence type="ECO:0000256" key="1">
    <source>
        <dbReference type="SAM" id="Phobius"/>
    </source>
</evidence>
<gene>
    <name evidence="2" type="ORF">AWC38_SpisGene15926</name>
</gene>
<comment type="caution">
    <text evidence="2">The sequence shown here is derived from an EMBL/GenBank/DDBJ whole genome shotgun (WGS) entry which is preliminary data.</text>
</comment>
<dbReference type="Proteomes" id="UP000225706">
    <property type="component" value="Unassembled WGS sequence"/>
</dbReference>
<feature type="transmembrane region" description="Helical" evidence="1">
    <location>
        <begin position="88"/>
        <end position="109"/>
    </location>
</feature>